<dbReference type="EMBL" id="PRCW01000032">
    <property type="protein sequence ID" value="PYD48484.1"/>
    <property type="molecule type" value="Genomic_DNA"/>
</dbReference>
<evidence type="ECO:0000313" key="1">
    <source>
        <dbReference type="EMBL" id="PYD48484.1"/>
    </source>
</evidence>
<reference evidence="1 2" key="1">
    <citation type="submission" date="2018-02" db="EMBL/GenBank/DDBJ databases">
        <authorList>
            <person name="Skraban J."/>
            <person name="Trcek J."/>
        </authorList>
    </citation>
    <scope>NUCLEOTIDE SEQUENCE [LARGE SCALE GENOMIC DNA]</scope>
    <source>
        <strain evidence="1 2">AV446</strain>
    </source>
</reference>
<organism evidence="1 2">
    <name type="scientific">Novacetimonas pomaceti</name>
    <dbReference type="NCBI Taxonomy" id="2021998"/>
    <lineage>
        <taxon>Bacteria</taxon>
        <taxon>Pseudomonadati</taxon>
        <taxon>Pseudomonadota</taxon>
        <taxon>Alphaproteobacteria</taxon>
        <taxon>Acetobacterales</taxon>
        <taxon>Acetobacteraceae</taxon>
        <taxon>Novacetimonas</taxon>
    </lineage>
</organism>
<protein>
    <recommendedName>
        <fullName evidence="3">Secreted protein</fullName>
    </recommendedName>
</protein>
<evidence type="ECO:0008006" key="3">
    <source>
        <dbReference type="Google" id="ProtNLM"/>
    </source>
</evidence>
<keyword evidence="2" id="KW-1185">Reference proteome</keyword>
<proteinExistence type="predicted"/>
<name>A0ABX5P648_9PROT</name>
<gene>
    <name evidence="1" type="ORF">C3920_04445</name>
</gene>
<accession>A0ABX5P648</accession>
<sequence length="123" mass="14055">MLTILIFHLLALLFRLLTHLFTLLAKLLALLAELFLHLLHLLLLLRSPAPLGHLDVWRTCRACRCGHDGRSHQEKRQWNCKLDRMMPHGVTSGYGASVSRRDHNILRMPVVLASMPCYIGVNI</sequence>
<evidence type="ECO:0000313" key="2">
    <source>
        <dbReference type="Proteomes" id="UP000248116"/>
    </source>
</evidence>
<dbReference type="Proteomes" id="UP000248116">
    <property type="component" value="Unassembled WGS sequence"/>
</dbReference>
<comment type="caution">
    <text evidence="1">The sequence shown here is derived from an EMBL/GenBank/DDBJ whole genome shotgun (WGS) entry which is preliminary data.</text>
</comment>